<sequence>MDDLINSIQQDDDDDDHFGASSMAQDHDETNDNNDDHGHHQQDQNTSSAQPPKQETKNSGWNRLRARMGALGSIKELHERTTANFDGIDIDQDGTLPDDLDDGFLQNDDDGDEDDNDDFDDLGSDLDLDVGEASTKKFIKTNNSNPSSRSTTPSLLSRSSTPNPKKKGYISGLTSGMFGAKDDEDTHEKEESEEEDDEDDGGGHDMDDFMNSLSMNGKSGGVLAKSRNVFEDDDQEKKKKEKVKVSKKDDDDDEFDF</sequence>
<evidence type="ECO:0000256" key="1">
    <source>
        <dbReference type="SAM" id="MobiDB-lite"/>
    </source>
</evidence>
<feature type="compositionally biased region" description="Basic and acidic residues" evidence="1">
    <location>
        <begin position="180"/>
        <end position="190"/>
    </location>
</feature>
<keyword evidence="3" id="KW-1185">Reference proteome</keyword>
<feature type="compositionally biased region" description="Low complexity" evidence="1">
    <location>
        <begin position="141"/>
        <end position="163"/>
    </location>
</feature>
<reference evidence="2 3" key="1">
    <citation type="submission" date="2024-03" db="EMBL/GenBank/DDBJ databases">
        <title>The Acrasis kona genome and developmental transcriptomes reveal deep origins of eukaryotic multicellular pathways.</title>
        <authorList>
            <person name="Sheikh S."/>
            <person name="Fu C.-J."/>
            <person name="Brown M.W."/>
            <person name="Baldauf S.L."/>
        </authorList>
    </citation>
    <scope>NUCLEOTIDE SEQUENCE [LARGE SCALE GENOMIC DNA]</scope>
    <source>
        <strain evidence="2 3">ATCC MYA-3509</strain>
    </source>
</reference>
<name>A0AAW2ZAE3_9EUKA</name>
<evidence type="ECO:0000313" key="3">
    <source>
        <dbReference type="Proteomes" id="UP001431209"/>
    </source>
</evidence>
<feature type="compositionally biased region" description="Basic and acidic residues" evidence="1">
    <location>
        <begin position="235"/>
        <end position="249"/>
    </location>
</feature>
<comment type="caution">
    <text evidence="2">The sequence shown here is derived from an EMBL/GenBank/DDBJ whole genome shotgun (WGS) entry which is preliminary data.</text>
</comment>
<dbReference type="EMBL" id="JAOPGA020001174">
    <property type="protein sequence ID" value="KAL0485865.1"/>
    <property type="molecule type" value="Genomic_DNA"/>
</dbReference>
<proteinExistence type="predicted"/>
<feature type="compositionally biased region" description="Acidic residues" evidence="1">
    <location>
        <begin position="88"/>
        <end position="130"/>
    </location>
</feature>
<organism evidence="2 3">
    <name type="scientific">Acrasis kona</name>
    <dbReference type="NCBI Taxonomy" id="1008807"/>
    <lineage>
        <taxon>Eukaryota</taxon>
        <taxon>Discoba</taxon>
        <taxon>Heterolobosea</taxon>
        <taxon>Tetramitia</taxon>
        <taxon>Eutetramitia</taxon>
        <taxon>Acrasidae</taxon>
        <taxon>Acrasis</taxon>
    </lineage>
</organism>
<protein>
    <submittedName>
        <fullName evidence="2">Uncharacterized protein</fullName>
    </submittedName>
</protein>
<evidence type="ECO:0000313" key="2">
    <source>
        <dbReference type="EMBL" id="KAL0485865.1"/>
    </source>
</evidence>
<feature type="compositionally biased region" description="Polar residues" evidence="1">
    <location>
        <begin position="46"/>
        <end position="61"/>
    </location>
</feature>
<dbReference type="Proteomes" id="UP001431209">
    <property type="component" value="Unassembled WGS sequence"/>
</dbReference>
<feature type="compositionally biased region" description="Acidic residues" evidence="1">
    <location>
        <begin position="191"/>
        <end position="200"/>
    </location>
</feature>
<feature type="compositionally biased region" description="Basic and acidic residues" evidence="1">
    <location>
        <begin position="25"/>
        <end position="42"/>
    </location>
</feature>
<dbReference type="AlphaFoldDB" id="A0AAW2ZAE3"/>
<feature type="region of interest" description="Disordered" evidence="1">
    <location>
        <begin position="1"/>
        <end position="67"/>
    </location>
</feature>
<gene>
    <name evidence="2" type="ORF">AKO1_002125</name>
</gene>
<accession>A0AAW2ZAE3</accession>
<feature type="region of interest" description="Disordered" evidence="1">
    <location>
        <begin position="82"/>
        <end position="257"/>
    </location>
</feature>